<proteinExistence type="predicted"/>
<keyword evidence="1" id="KW-0175">Coiled coil</keyword>
<accession>A0ABR1DDI9</accession>
<feature type="compositionally biased region" description="Basic and acidic residues" evidence="2">
    <location>
        <begin position="1941"/>
        <end position="1953"/>
    </location>
</feature>
<feature type="compositionally biased region" description="Polar residues" evidence="2">
    <location>
        <begin position="76"/>
        <end position="87"/>
    </location>
</feature>
<feature type="region of interest" description="Disordered" evidence="2">
    <location>
        <begin position="591"/>
        <end position="622"/>
    </location>
</feature>
<feature type="region of interest" description="Disordered" evidence="2">
    <location>
        <begin position="1"/>
        <end position="51"/>
    </location>
</feature>
<name>A0ABR1DDI9_NECAM</name>
<dbReference type="SUPFAM" id="SSF57997">
    <property type="entry name" value="Tropomyosin"/>
    <property type="match status" value="1"/>
</dbReference>
<dbReference type="PANTHER" id="PTHR18937">
    <property type="entry name" value="STRUCTURAL MAINTENANCE OF CHROMOSOMES SMC FAMILY MEMBER"/>
    <property type="match status" value="1"/>
</dbReference>
<protein>
    <recommendedName>
        <fullName evidence="5">M protein repeat protein</fullName>
    </recommendedName>
</protein>
<evidence type="ECO:0000256" key="1">
    <source>
        <dbReference type="SAM" id="Coils"/>
    </source>
</evidence>
<feature type="compositionally biased region" description="Polar residues" evidence="2">
    <location>
        <begin position="22"/>
        <end position="31"/>
    </location>
</feature>
<feature type="coiled-coil region" evidence="1">
    <location>
        <begin position="832"/>
        <end position="1533"/>
    </location>
</feature>
<evidence type="ECO:0000313" key="3">
    <source>
        <dbReference type="EMBL" id="KAK6747975.1"/>
    </source>
</evidence>
<comment type="caution">
    <text evidence="3">The sequence shown here is derived from an EMBL/GenBank/DDBJ whole genome shotgun (WGS) entry which is preliminary data.</text>
</comment>
<dbReference type="Proteomes" id="UP001303046">
    <property type="component" value="Unassembled WGS sequence"/>
</dbReference>
<organism evidence="3 4">
    <name type="scientific">Necator americanus</name>
    <name type="common">Human hookworm</name>
    <dbReference type="NCBI Taxonomy" id="51031"/>
    <lineage>
        <taxon>Eukaryota</taxon>
        <taxon>Metazoa</taxon>
        <taxon>Ecdysozoa</taxon>
        <taxon>Nematoda</taxon>
        <taxon>Chromadorea</taxon>
        <taxon>Rhabditida</taxon>
        <taxon>Rhabditina</taxon>
        <taxon>Rhabditomorpha</taxon>
        <taxon>Strongyloidea</taxon>
        <taxon>Ancylostomatidae</taxon>
        <taxon>Bunostominae</taxon>
        <taxon>Necator</taxon>
    </lineage>
</organism>
<sequence length="1953" mass="219367">MQHDKENLPSTPVVKEVMKRPSLQSPWSAASPNVRGAPKKIGRPLQELGDQNLDATNAYDETLDMSSVKRGLNESVLDTPSSPTSPASGVCYGDRISGRSTGSALKYSETREEEFRQNHLQDFRLDGDANLEESAFGETFTCMERKERYESCDSLKAVSLTENHPTSVFCDPSLEETAVESTFCECETTHGRITYCSTEDPNGTSKSNQSLNSTLTGNEINVQNGVNVVCDANLEETSWEPTFCESEFSQIVMKNNINPSDKISFTEQHNNTHVRIICDSNLAETSIEPNFYRCDVTQDTMADNIAKELTSTTFTIAVDKDDIPIRVSTDANLEESAIDPTFCGITQSVVVAGDETLTNDCNEVVTPAHHTHDANPEGICSNAAKAHASELKLLEENSHSIRVFVDAKASPVRSSCEELGEDFDYKANELGELRANLNRSQEIKVTASVNVSVVEETEDSRKDITSISERSREFSPVSTAVSALNSGTGKSDQSLQLSNITQFGNVSMDISSCSTSSQANDTLAFLESLEKITPSNRQSYQEPVSQYAANETEDHSPSLSSFPTSTAADSFTNVAEDTYFVLQRLERQPSMSRADTLDEQMKGDPVPMEKMQSDGTESEEKCLPPIRCSNPRLFAQLSPIADLSRSNVGSRASTIRCSMDLVSDCSPPISQNRKYNMNDSEISFLMNENKIYDMALRNAVESPEEVTSLRDRVAQLEKDKGELNEKLRTITGELDGFKAAVNSKSSELMEAAKKLNEVTKAKEHAERTVADYEFIVEDLKRRNNEQKEDLHSKIISLEGEMESYRAQIRSQVEMTFTASGLSTELTLVREQLMMTKDAHNSAEERCKELAKELELSANENLNLLNQVAEISAKSEVLQNEVKELERMVKERETALKNEEESRSKQYHELETRCKEAESSMNKSIGEVESLKKQLEAALNDLTVLREIQTGSEMELIELKDQLKNATEESETSRAKEADLREKFEDVQCALKEKSQLLEQAHKNSVEMSSKIAELKEELDAEKLARDVTGRELEQLREENNLIAAVAKEAKSALSDAQSQVEEANKRCEEQAQRHEEEVALRVSELQSVLDAHSSEKAAFARELGEYQKKLDEMTKKLEQMAETITALEKEAAELREQKKNLSSELELGIQVYEEKVAELDQIAKLITDKEEEIAQLSEAKKDLLEEIQLVKHSLEEKVDEIEKLKAASAAFTESAALLESERDSLKSDLAATQEKLCESEKELKRLESMGSEIAVITSERDGLQDRLNAAEELITKFREEEAQIRAALEQSQAQIAALTAQKTLLEEDFQAKESEYKEKLAASDMTITELNAVVEKLGLERNQLSERLSATQQELTAKETAAKSLVTLERVNISLKSEMNALETELEAAKQQHQAEIGVAQETIDDLRKQLRESMEKMEKAESSQSKKVVESSNEEVAELKRALLLKEAYAENLAKKCDKLAETETELTQQISDLCEERNQLKAQMNEGVRMLAPDHTIDHNESPSKDAQQKIEALEREVDILKMEKQQLEKIANYSSCNEVGELKRYLAIKDDYIEYLGKQCDEFDDIEAKYREEIADLCKERDRLKAQIDPSSVPVVPVLTEALTNGIKMLTPDHPKTRKEVLSEESEQKIHELQALVKKLEEEKKQLIKQKSQDDKVIQQSAEQRELCEQQKMKDAEQKIEALEREVDILKVEKQQLEKIANYSSCNEVGELKRYLAIKDDYIEYLGKQCDEFDDIEAKYKEEIADLCKERDRLKAQIDPSSVPVVPVLTEGLTNGIKMLTPDHPRTHKQDSSEEAERKVLELEALVEKLEEEKKQFSRISNQVNETAELKSRVAELMKENAALRSQCTSEASKPCLLDAHGKRLCEEEEMNERSDKDDAFTSAPSSPTLQSRSYDSFAGPAHEESTIETAAVTPNRTLHTTLYKRIDKTTNLLETSDATKRENSRCAQQ</sequence>
<feature type="compositionally biased region" description="Basic and acidic residues" evidence="2">
    <location>
        <begin position="1871"/>
        <end position="1883"/>
    </location>
</feature>
<evidence type="ECO:0000313" key="4">
    <source>
        <dbReference type="Proteomes" id="UP001303046"/>
    </source>
</evidence>
<dbReference type="EMBL" id="JAVFWL010000004">
    <property type="protein sequence ID" value="KAK6747975.1"/>
    <property type="molecule type" value="Genomic_DNA"/>
</dbReference>
<reference evidence="3 4" key="1">
    <citation type="submission" date="2023-08" db="EMBL/GenBank/DDBJ databases">
        <title>A Necator americanus chromosomal reference genome.</title>
        <authorList>
            <person name="Ilik V."/>
            <person name="Petrzelkova K.J."/>
            <person name="Pardy F."/>
            <person name="Fuh T."/>
            <person name="Niatou-Singa F.S."/>
            <person name="Gouil Q."/>
            <person name="Baker L."/>
            <person name="Ritchie M.E."/>
            <person name="Jex A.R."/>
            <person name="Gazzola D."/>
            <person name="Li H."/>
            <person name="Toshio Fujiwara R."/>
            <person name="Zhan B."/>
            <person name="Aroian R.V."/>
            <person name="Pafco B."/>
            <person name="Schwarz E.M."/>
        </authorList>
    </citation>
    <scope>NUCLEOTIDE SEQUENCE [LARGE SCALE GENOMIC DNA]</scope>
    <source>
        <strain evidence="3 4">Aroian</strain>
        <tissue evidence="3">Whole animal</tissue>
    </source>
</reference>
<feature type="coiled-coil region" evidence="1">
    <location>
        <begin position="706"/>
        <end position="807"/>
    </location>
</feature>
<feature type="region of interest" description="Disordered" evidence="2">
    <location>
        <begin position="1871"/>
        <end position="1917"/>
    </location>
</feature>
<feature type="region of interest" description="Disordered" evidence="2">
    <location>
        <begin position="74"/>
        <end position="93"/>
    </location>
</feature>
<feature type="compositionally biased region" description="Polar residues" evidence="2">
    <location>
        <begin position="1886"/>
        <end position="1898"/>
    </location>
</feature>
<keyword evidence="4" id="KW-1185">Reference proteome</keyword>
<feature type="coiled-coil region" evidence="1">
    <location>
        <begin position="1626"/>
        <end position="1703"/>
    </location>
</feature>
<evidence type="ECO:0008006" key="5">
    <source>
        <dbReference type="Google" id="ProtNLM"/>
    </source>
</evidence>
<feature type="coiled-coil region" evidence="1">
    <location>
        <begin position="1796"/>
        <end position="1850"/>
    </location>
</feature>
<gene>
    <name evidence="3" type="primary">Necator_chrIV.g14198</name>
    <name evidence="3" type="ORF">RB195_000904</name>
</gene>
<evidence type="ECO:0000256" key="2">
    <source>
        <dbReference type="SAM" id="MobiDB-lite"/>
    </source>
</evidence>
<dbReference type="Gene3D" id="1.10.287.1490">
    <property type="match status" value="1"/>
</dbReference>
<feature type="region of interest" description="Disordered" evidence="2">
    <location>
        <begin position="1934"/>
        <end position="1953"/>
    </location>
</feature>